<evidence type="ECO:0000256" key="1">
    <source>
        <dbReference type="ARBA" id="ARBA00008416"/>
    </source>
</evidence>
<dbReference type="Gene3D" id="2.60.120.10">
    <property type="entry name" value="Jelly Rolls"/>
    <property type="match status" value="2"/>
</dbReference>
<proteinExistence type="inferred from homology"/>
<dbReference type="InterPro" id="IPR041602">
    <property type="entry name" value="Quercetinase_C"/>
</dbReference>
<comment type="similarity">
    <text evidence="1">Belongs to the pirin family.</text>
</comment>
<gene>
    <name evidence="4" type="ORF">LCGC14_1776260</name>
</gene>
<dbReference type="CDD" id="cd02910">
    <property type="entry name" value="cupin_Yhhw_N"/>
    <property type="match status" value="1"/>
</dbReference>
<dbReference type="InterPro" id="IPR014710">
    <property type="entry name" value="RmlC-like_jellyroll"/>
</dbReference>
<dbReference type="Pfam" id="PF17954">
    <property type="entry name" value="Pirin_C_2"/>
    <property type="match status" value="1"/>
</dbReference>
<evidence type="ECO:0008006" key="5">
    <source>
        <dbReference type="Google" id="ProtNLM"/>
    </source>
</evidence>
<organism evidence="4">
    <name type="scientific">marine sediment metagenome</name>
    <dbReference type="NCBI Taxonomy" id="412755"/>
    <lineage>
        <taxon>unclassified sequences</taxon>
        <taxon>metagenomes</taxon>
        <taxon>ecological metagenomes</taxon>
    </lineage>
</organism>
<dbReference type="AlphaFoldDB" id="A0A0F9JBS0"/>
<dbReference type="PIRSF" id="PIRSF006232">
    <property type="entry name" value="Pirin"/>
    <property type="match status" value="1"/>
</dbReference>
<dbReference type="PANTHER" id="PTHR43212">
    <property type="entry name" value="QUERCETIN 2,3-DIOXYGENASE"/>
    <property type="match status" value="1"/>
</dbReference>
<feature type="domain" description="Pirin N-terminal" evidence="2">
    <location>
        <begin position="12"/>
        <end position="119"/>
    </location>
</feature>
<evidence type="ECO:0000313" key="4">
    <source>
        <dbReference type="EMBL" id="KKM03256.1"/>
    </source>
</evidence>
<evidence type="ECO:0000259" key="3">
    <source>
        <dbReference type="Pfam" id="PF17954"/>
    </source>
</evidence>
<dbReference type="EMBL" id="LAZR01016725">
    <property type="protein sequence ID" value="KKM03256.1"/>
    <property type="molecule type" value="Genomic_DNA"/>
</dbReference>
<sequence>MIQVRHRDEIYHKEGGWFSANWHFSFDEYYDPQNMGFGTLRVFNDDTLRPGVAWPMHPHRDIEGLTYVVEGTFEHSDSKGNGGVLAAGSVQRATLGSGMMHSEMNHSKTDPMRFIQMWIMPRERGLTPSVEQKSFTLEDRTNVLLPAVSPDGADGVGVSVHQDAWVYLSRLEEGKSVEHEFAPGFGAYLFLIEGEVSLNGERLTTGDAALIRDEKRLAIEALLPSELIMVEVRA</sequence>
<protein>
    <recommendedName>
        <fullName evidence="5">Pirin N-terminal domain-containing protein</fullName>
    </recommendedName>
</protein>
<reference evidence="4" key="1">
    <citation type="journal article" date="2015" name="Nature">
        <title>Complex archaea that bridge the gap between prokaryotes and eukaryotes.</title>
        <authorList>
            <person name="Spang A."/>
            <person name="Saw J.H."/>
            <person name="Jorgensen S.L."/>
            <person name="Zaremba-Niedzwiedzka K."/>
            <person name="Martijn J."/>
            <person name="Lind A.E."/>
            <person name="van Eijk R."/>
            <person name="Schleper C."/>
            <person name="Guy L."/>
            <person name="Ettema T.J."/>
        </authorList>
    </citation>
    <scope>NUCLEOTIDE SEQUENCE</scope>
</reference>
<dbReference type="PANTHER" id="PTHR43212:SF3">
    <property type="entry name" value="QUERCETIN 2,3-DIOXYGENASE"/>
    <property type="match status" value="1"/>
</dbReference>
<name>A0A0F9JBS0_9ZZZZ</name>
<feature type="domain" description="Quercetin 2,3-dioxygenase C-terminal cupin" evidence="3">
    <location>
        <begin position="148"/>
        <end position="232"/>
    </location>
</feature>
<dbReference type="InterPro" id="IPR012093">
    <property type="entry name" value="Pirin"/>
</dbReference>
<dbReference type="InterPro" id="IPR011051">
    <property type="entry name" value="RmlC_Cupin_sf"/>
</dbReference>
<comment type="caution">
    <text evidence="4">The sequence shown here is derived from an EMBL/GenBank/DDBJ whole genome shotgun (WGS) entry which is preliminary data.</text>
</comment>
<evidence type="ECO:0000259" key="2">
    <source>
        <dbReference type="Pfam" id="PF02678"/>
    </source>
</evidence>
<dbReference type="SUPFAM" id="SSF51182">
    <property type="entry name" value="RmlC-like cupins"/>
    <property type="match status" value="1"/>
</dbReference>
<accession>A0A0F9JBS0</accession>
<dbReference type="Pfam" id="PF02678">
    <property type="entry name" value="Pirin"/>
    <property type="match status" value="1"/>
</dbReference>
<dbReference type="InterPro" id="IPR003829">
    <property type="entry name" value="Pirin_N_dom"/>
</dbReference>